<dbReference type="InterPro" id="IPR051396">
    <property type="entry name" value="Bact_Antivir_Def_Nuclease"/>
</dbReference>
<sequence>MRLEKIYIQNYRAFKEDTYLKIKPLTLIFGENNAGKSSLARLLPSIKKSCKKNKSPHPFLPVNVHNNFGSFDFTYNRENKFKIGMMFRDNEVIYSINYLDKERVSFIESIKVYRKNNLVLDLIKNLDSSSDFKNNYFEKINSKEIDNIEFNGLEVSFKTIKDMESDIHKKMLAFTGMDLNYLKNHIFWLGPLRHTPDQVEKLFLTNFGISPNGHEATQILADSLDRRTDLFPFVQKWFRDSFKHDLNIEFFAGLSSDRMFSVVISPLNNLDLKVPICDCGTGFSQVLPIIVLGAQAILGELGNDPYIVIENPELHLHDSFHDDLGRFFSDIVNSDFNPTLIVETHSENIMLAVQLKIAKNEIEKENVIINWVKKLDNGTSIIEDVMFDENGVPSENWPISTFKTASNQARELFNINIEKQ</sequence>
<dbReference type="PANTHER" id="PTHR43581">
    <property type="entry name" value="ATP/GTP PHOSPHATASE"/>
    <property type="match status" value="1"/>
</dbReference>
<feature type="domain" description="Endonuclease GajA/Old nuclease/RecF-like AAA" evidence="1">
    <location>
        <begin position="1"/>
        <end position="169"/>
    </location>
</feature>
<name>A0A6S4UNP7_ACIPI</name>
<evidence type="ECO:0000313" key="3">
    <source>
        <dbReference type="Proteomes" id="UP000515758"/>
    </source>
</evidence>
<dbReference type="SUPFAM" id="SSF52540">
    <property type="entry name" value="P-loop containing nucleoside triphosphate hydrolases"/>
    <property type="match status" value="1"/>
</dbReference>
<reference evidence="2 3" key="1">
    <citation type="submission" date="2019-12" db="EMBL/GenBank/DDBJ databases">
        <title>complete genome sequences of Acinetobacter pittii str. WP2-W18-ESBL-11 isolated from wastewater treatment plant effluent.</title>
        <authorList>
            <person name="Sekizuka T."/>
            <person name="Itokawa K."/>
            <person name="Yatsu K."/>
            <person name="Inamine Y."/>
            <person name="Kuroda M."/>
        </authorList>
    </citation>
    <scope>NUCLEOTIDE SEQUENCE [LARGE SCALE GENOMIC DNA]</scope>
    <source>
        <strain evidence="2 3">WP2-W18-ESBL-11</strain>
    </source>
</reference>
<proteinExistence type="predicted"/>
<evidence type="ECO:0000313" key="2">
    <source>
        <dbReference type="EMBL" id="BBQ50236.1"/>
    </source>
</evidence>
<dbReference type="AlphaFoldDB" id="A0A6S4UNP7"/>
<protein>
    <recommendedName>
        <fullName evidence="1">Endonuclease GajA/Old nuclease/RecF-like AAA domain-containing protein</fullName>
    </recommendedName>
</protein>
<evidence type="ECO:0000259" key="1">
    <source>
        <dbReference type="Pfam" id="PF13175"/>
    </source>
</evidence>
<feature type="domain" description="Endonuclease GajA/Old nuclease/RecF-like AAA" evidence="1">
    <location>
        <begin position="224"/>
        <end position="349"/>
    </location>
</feature>
<dbReference type="InterPro" id="IPR027417">
    <property type="entry name" value="P-loop_NTPase"/>
</dbReference>
<dbReference type="Gene3D" id="3.40.50.300">
    <property type="entry name" value="P-loop containing nucleotide triphosphate hydrolases"/>
    <property type="match status" value="1"/>
</dbReference>
<dbReference type="Pfam" id="PF13175">
    <property type="entry name" value="AAA_15"/>
    <property type="match status" value="2"/>
</dbReference>
<dbReference type="PANTHER" id="PTHR43581:SF4">
    <property type="entry name" value="ATP_GTP PHOSPHATASE"/>
    <property type="match status" value="1"/>
</dbReference>
<dbReference type="EMBL" id="AP021936">
    <property type="protein sequence ID" value="BBQ50236.1"/>
    <property type="molecule type" value="Genomic_DNA"/>
</dbReference>
<organism evidence="2 3">
    <name type="scientific">Acinetobacter pittii</name>
    <name type="common">Acinetobacter genomosp. 3</name>
    <dbReference type="NCBI Taxonomy" id="48296"/>
    <lineage>
        <taxon>Bacteria</taxon>
        <taxon>Pseudomonadati</taxon>
        <taxon>Pseudomonadota</taxon>
        <taxon>Gammaproteobacteria</taxon>
        <taxon>Moraxellales</taxon>
        <taxon>Moraxellaceae</taxon>
        <taxon>Acinetobacter</taxon>
        <taxon>Acinetobacter calcoaceticus/baumannii complex</taxon>
    </lineage>
</organism>
<dbReference type="RefSeq" id="WP_068550976.1">
    <property type="nucleotide sequence ID" value="NZ_AP021936.1"/>
</dbReference>
<dbReference type="Proteomes" id="UP000515758">
    <property type="component" value="Chromosome"/>
</dbReference>
<dbReference type="InterPro" id="IPR041685">
    <property type="entry name" value="AAA_GajA/Old/RecF-like"/>
</dbReference>
<accession>A0A6S4UNP7</accession>
<gene>
    <name evidence="2" type="ORF">WP2W18E11_32340</name>
</gene>